<evidence type="ECO:0000256" key="1">
    <source>
        <dbReference type="SAM" id="Phobius"/>
    </source>
</evidence>
<feature type="transmembrane region" description="Helical" evidence="1">
    <location>
        <begin position="42"/>
        <end position="63"/>
    </location>
</feature>
<dbReference type="Proteomes" id="UP000288216">
    <property type="component" value="Unassembled WGS sequence"/>
</dbReference>
<dbReference type="AlphaFoldDB" id="A0A401QAC1"/>
<dbReference type="OrthoDB" id="6500128at2759"/>
<organism evidence="2 3">
    <name type="scientific">Scyliorhinus torazame</name>
    <name type="common">Cloudy catshark</name>
    <name type="synonym">Catulus torazame</name>
    <dbReference type="NCBI Taxonomy" id="75743"/>
    <lineage>
        <taxon>Eukaryota</taxon>
        <taxon>Metazoa</taxon>
        <taxon>Chordata</taxon>
        <taxon>Craniata</taxon>
        <taxon>Vertebrata</taxon>
        <taxon>Chondrichthyes</taxon>
        <taxon>Elasmobranchii</taxon>
        <taxon>Galeomorphii</taxon>
        <taxon>Galeoidea</taxon>
        <taxon>Carcharhiniformes</taxon>
        <taxon>Scyliorhinidae</taxon>
        <taxon>Scyliorhinus</taxon>
    </lineage>
</organism>
<evidence type="ECO:0000313" key="2">
    <source>
        <dbReference type="EMBL" id="GCB82325.1"/>
    </source>
</evidence>
<dbReference type="EMBL" id="BFAA01019398">
    <property type="protein sequence ID" value="GCB82325.1"/>
    <property type="molecule type" value="Genomic_DNA"/>
</dbReference>
<feature type="non-terminal residue" evidence="2">
    <location>
        <position position="1"/>
    </location>
</feature>
<name>A0A401QAC1_SCYTO</name>
<sequence>EVKSPEEKEEEEVMPVGENLGVIHIGCEEVKKLGALSLKVYWSYWLSIGKWLAFSVLVCMLLMQVSRNLSDWWLSYWISQTQHKNGTGQSRHYTSLDTHQLMRFIR</sequence>
<keyword evidence="3" id="KW-1185">Reference proteome</keyword>
<reference evidence="2 3" key="1">
    <citation type="journal article" date="2018" name="Nat. Ecol. Evol.">
        <title>Shark genomes provide insights into elasmobranch evolution and the origin of vertebrates.</title>
        <authorList>
            <person name="Hara Y"/>
            <person name="Yamaguchi K"/>
            <person name="Onimaru K"/>
            <person name="Kadota M"/>
            <person name="Koyanagi M"/>
            <person name="Keeley SD"/>
            <person name="Tatsumi K"/>
            <person name="Tanaka K"/>
            <person name="Motone F"/>
            <person name="Kageyama Y"/>
            <person name="Nozu R"/>
            <person name="Adachi N"/>
            <person name="Nishimura O"/>
            <person name="Nakagawa R"/>
            <person name="Tanegashima C"/>
            <person name="Kiyatake I"/>
            <person name="Matsumoto R"/>
            <person name="Murakumo K"/>
            <person name="Nishida K"/>
            <person name="Terakita A"/>
            <person name="Kuratani S"/>
            <person name="Sato K"/>
            <person name="Hyodo S Kuraku.S."/>
        </authorList>
    </citation>
    <scope>NUCLEOTIDE SEQUENCE [LARGE SCALE GENOMIC DNA]</scope>
</reference>
<accession>A0A401QAC1</accession>
<evidence type="ECO:0000313" key="3">
    <source>
        <dbReference type="Proteomes" id="UP000288216"/>
    </source>
</evidence>
<protein>
    <submittedName>
        <fullName evidence="2">Uncharacterized protein</fullName>
    </submittedName>
</protein>
<proteinExistence type="predicted"/>
<keyword evidence="1" id="KW-0472">Membrane</keyword>
<gene>
    <name evidence="2" type="ORF">scyTo_0021583</name>
</gene>
<keyword evidence="1" id="KW-1133">Transmembrane helix</keyword>
<dbReference type="STRING" id="75743.A0A401QAC1"/>
<keyword evidence="1" id="KW-0812">Transmembrane</keyword>
<comment type="caution">
    <text evidence="2">The sequence shown here is derived from an EMBL/GenBank/DDBJ whole genome shotgun (WGS) entry which is preliminary data.</text>
</comment>